<evidence type="ECO:0000313" key="5">
    <source>
        <dbReference type="Proteomes" id="UP000288429"/>
    </source>
</evidence>
<feature type="region of interest" description="Disordered" evidence="2">
    <location>
        <begin position="1"/>
        <end position="126"/>
    </location>
</feature>
<feature type="compositionally biased region" description="Polar residues" evidence="2">
    <location>
        <begin position="70"/>
        <end position="90"/>
    </location>
</feature>
<dbReference type="PROSITE" id="PS50157">
    <property type="entry name" value="ZINC_FINGER_C2H2_2"/>
    <property type="match status" value="2"/>
</dbReference>
<protein>
    <recommendedName>
        <fullName evidence="3">C2H2-type domain-containing protein</fullName>
    </recommendedName>
</protein>
<keyword evidence="1" id="KW-0479">Metal-binding</keyword>
<keyword evidence="5" id="KW-1185">Reference proteome</keyword>
<keyword evidence="1" id="KW-0863">Zinc-finger</keyword>
<feature type="domain" description="C2H2-type" evidence="3">
    <location>
        <begin position="132"/>
        <end position="154"/>
    </location>
</feature>
<keyword evidence="1" id="KW-0862">Zinc</keyword>
<name>A0A428S977_9HYPO</name>
<dbReference type="Gene3D" id="3.30.160.60">
    <property type="entry name" value="Classic Zinc Finger"/>
    <property type="match status" value="1"/>
</dbReference>
<reference evidence="4 5" key="1">
    <citation type="submission" date="2017-06" db="EMBL/GenBank/DDBJ databases">
        <title>Cmopartive genomic analysis of Ambrosia Fusariam Clade fungi.</title>
        <authorList>
            <person name="Stajich J.E."/>
            <person name="Carrillo J."/>
            <person name="Kijimoto T."/>
            <person name="Eskalen A."/>
            <person name="O'Donnell K."/>
            <person name="Kasson M."/>
        </authorList>
    </citation>
    <scope>NUCLEOTIDE SEQUENCE [LARGE SCALE GENOMIC DNA]</scope>
    <source>
        <strain evidence="4 5">NRRL 20438</strain>
    </source>
</reference>
<gene>
    <name evidence="4" type="ORF">CDV31_016418</name>
</gene>
<organism evidence="4 5">
    <name type="scientific">Fusarium ambrosium</name>
    <dbReference type="NCBI Taxonomy" id="131363"/>
    <lineage>
        <taxon>Eukaryota</taxon>
        <taxon>Fungi</taxon>
        <taxon>Dikarya</taxon>
        <taxon>Ascomycota</taxon>
        <taxon>Pezizomycotina</taxon>
        <taxon>Sordariomycetes</taxon>
        <taxon>Hypocreomycetidae</taxon>
        <taxon>Hypocreales</taxon>
        <taxon>Nectriaceae</taxon>
        <taxon>Fusarium</taxon>
        <taxon>Fusarium solani species complex</taxon>
    </lineage>
</organism>
<dbReference type="InterPro" id="IPR013087">
    <property type="entry name" value="Znf_C2H2_type"/>
</dbReference>
<comment type="caution">
    <text evidence="4">The sequence shown here is derived from an EMBL/GenBank/DDBJ whole genome shotgun (WGS) entry which is preliminary data.</text>
</comment>
<proteinExistence type="predicted"/>
<evidence type="ECO:0000313" key="4">
    <source>
        <dbReference type="EMBL" id="RSL86304.1"/>
    </source>
</evidence>
<evidence type="ECO:0000256" key="2">
    <source>
        <dbReference type="SAM" id="MobiDB-lite"/>
    </source>
</evidence>
<dbReference type="AlphaFoldDB" id="A0A428S977"/>
<sequence length="226" mass="25231">MKKGVDIFNPKLMFSGNPPEAAPNTTQPEQPIRPATQESLQHPAGLQQGWQFAGPQGSGSSGPVMESIRGNGNNEQDTNATTNLQPTNGGRCNRKGRLAKSNPTSSLLSSSPDTVPVRGMSRYSSDTAQRQQICRYCSKPFHSKREYNKHVKTHEKPIKCAADKNCRVAKAENRDMERHYISAHPDYAAQRGINNERLSCNTPGCKRKFTRHDNLLKHHKKYHQPT</sequence>
<accession>A0A428S977</accession>
<dbReference type="SUPFAM" id="SSF57667">
    <property type="entry name" value="beta-beta-alpha zinc fingers"/>
    <property type="match status" value="2"/>
</dbReference>
<dbReference type="Proteomes" id="UP000288429">
    <property type="component" value="Unassembled WGS sequence"/>
</dbReference>
<dbReference type="SMART" id="SM00355">
    <property type="entry name" value="ZnF_C2H2"/>
    <property type="match status" value="2"/>
</dbReference>
<feature type="domain" description="C2H2-type" evidence="3">
    <location>
        <begin position="198"/>
        <end position="226"/>
    </location>
</feature>
<dbReference type="InterPro" id="IPR036236">
    <property type="entry name" value="Znf_C2H2_sf"/>
</dbReference>
<evidence type="ECO:0000256" key="1">
    <source>
        <dbReference type="PROSITE-ProRule" id="PRU00042"/>
    </source>
</evidence>
<evidence type="ECO:0000259" key="3">
    <source>
        <dbReference type="PROSITE" id="PS50157"/>
    </source>
</evidence>
<dbReference type="GO" id="GO:0008270">
    <property type="term" value="F:zinc ion binding"/>
    <property type="evidence" value="ECO:0007669"/>
    <property type="project" value="UniProtKB-KW"/>
</dbReference>
<dbReference type="EMBL" id="NIZV01000534">
    <property type="protein sequence ID" value="RSL86304.1"/>
    <property type="molecule type" value="Genomic_DNA"/>
</dbReference>
<dbReference type="PROSITE" id="PS00028">
    <property type="entry name" value="ZINC_FINGER_C2H2_1"/>
    <property type="match status" value="2"/>
</dbReference>